<keyword evidence="2" id="KW-1185">Reference proteome</keyword>
<reference evidence="2" key="1">
    <citation type="journal article" date="2019" name="Int. J. Syst. Evol. Microbiol.">
        <title>The Global Catalogue of Microorganisms (GCM) 10K type strain sequencing project: providing services to taxonomists for standard genome sequencing and annotation.</title>
        <authorList>
            <consortium name="The Broad Institute Genomics Platform"/>
            <consortium name="The Broad Institute Genome Sequencing Center for Infectious Disease"/>
            <person name="Wu L."/>
            <person name="Ma J."/>
        </authorList>
    </citation>
    <scope>NUCLEOTIDE SEQUENCE [LARGE SCALE GENOMIC DNA]</scope>
    <source>
        <strain evidence="2">CCUG 49560</strain>
    </source>
</reference>
<protein>
    <recommendedName>
        <fullName evidence="3">GNAT family N-acetyltransferase</fullName>
    </recommendedName>
</protein>
<evidence type="ECO:0000313" key="2">
    <source>
        <dbReference type="Proteomes" id="UP001595891"/>
    </source>
</evidence>
<organism evidence="1 2">
    <name type="scientific">Sphaerisporangium corydalis</name>
    <dbReference type="NCBI Taxonomy" id="1441875"/>
    <lineage>
        <taxon>Bacteria</taxon>
        <taxon>Bacillati</taxon>
        <taxon>Actinomycetota</taxon>
        <taxon>Actinomycetes</taxon>
        <taxon>Streptosporangiales</taxon>
        <taxon>Streptosporangiaceae</taxon>
        <taxon>Sphaerisporangium</taxon>
    </lineage>
</organism>
<evidence type="ECO:0000313" key="1">
    <source>
        <dbReference type="EMBL" id="MFC4590993.1"/>
    </source>
</evidence>
<dbReference type="Proteomes" id="UP001595891">
    <property type="component" value="Unassembled WGS sequence"/>
</dbReference>
<sequence>MTTAAVAGSRADAQFAVLEQTYPGWHITRFTRSDGTFGGWWATRRVSLLPSHRSAGLVPSIARWDALSLSSELAAQDALGQRIGYTVASP</sequence>
<dbReference type="EMBL" id="JBHSFN010000028">
    <property type="protein sequence ID" value="MFC4590993.1"/>
    <property type="molecule type" value="Genomic_DNA"/>
</dbReference>
<dbReference type="RefSeq" id="WP_262843520.1">
    <property type="nucleotide sequence ID" value="NZ_JANZYP010000019.1"/>
</dbReference>
<comment type="caution">
    <text evidence="1">The sequence shown here is derived from an EMBL/GenBank/DDBJ whole genome shotgun (WGS) entry which is preliminary data.</text>
</comment>
<proteinExistence type="predicted"/>
<evidence type="ECO:0008006" key="3">
    <source>
        <dbReference type="Google" id="ProtNLM"/>
    </source>
</evidence>
<name>A0ABV9EPA8_9ACTN</name>
<gene>
    <name evidence="1" type="ORF">ACFO8L_33205</name>
</gene>
<accession>A0ABV9EPA8</accession>